<organism evidence="1 2">
    <name type="scientific">Halovenus aranensis</name>
    <dbReference type="NCBI Taxonomy" id="890420"/>
    <lineage>
        <taxon>Archaea</taxon>
        <taxon>Methanobacteriati</taxon>
        <taxon>Methanobacteriota</taxon>
        <taxon>Stenosarchaea group</taxon>
        <taxon>Halobacteria</taxon>
        <taxon>Halobacteriales</taxon>
        <taxon>Haloarculaceae</taxon>
        <taxon>Halovenus</taxon>
    </lineage>
</organism>
<dbReference type="AlphaFoldDB" id="A0A1G8YP56"/>
<dbReference type="OrthoDB" id="225708at2157"/>
<dbReference type="STRING" id="890420.SAMN05216226_11550"/>
<sequence>MVSIHSLNHVEYESRGEVGVWTITDFAAYVQSGEIDAGEEHYREEASTEEMSATVVAIENAEALGREMSDTLERINEEWSQLADDVGIDRHAYVADGMIASAAKVKMEADVETESFGSVEESVEWCKQA</sequence>
<evidence type="ECO:0000313" key="1">
    <source>
        <dbReference type="EMBL" id="SDK03875.1"/>
    </source>
</evidence>
<protein>
    <recommendedName>
        <fullName evidence="3">SpoIIAA-like</fullName>
    </recommendedName>
</protein>
<name>A0A1G8YP56_9EURY</name>
<keyword evidence="2" id="KW-1185">Reference proteome</keyword>
<dbReference type="EMBL" id="FNFC01000015">
    <property type="protein sequence ID" value="SDK03875.1"/>
    <property type="molecule type" value="Genomic_DNA"/>
</dbReference>
<accession>A0A1G8YP56</accession>
<reference evidence="1 2" key="1">
    <citation type="submission" date="2016-10" db="EMBL/GenBank/DDBJ databases">
        <authorList>
            <person name="de Groot N.N."/>
        </authorList>
    </citation>
    <scope>NUCLEOTIDE SEQUENCE [LARGE SCALE GENOMIC DNA]</scope>
    <source>
        <strain evidence="1 2">IBRC-M10015</strain>
    </source>
</reference>
<evidence type="ECO:0000313" key="2">
    <source>
        <dbReference type="Proteomes" id="UP000198856"/>
    </source>
</evidence>
<dbReference type="Proteomes" id="UP000198856">
    <property type="component" value="Unassembled WGS sequence"/>
</dbReference>
<gene>
    <name evidence="1" type="ORF">SAMN05216226_11550</name>
</gene>
<dbReference type="RefSeq" id="WP_143414175.1">
    <property type="nucleotide sequence ID" value="NZ_FNFC01000015.1"/>
</dbReference>
<proteinExistence type="predicted"/>
<evidence type="ECO:0008006" key="3">
    <source>
        <dbReference type="Google" id="ProtNLM"/>
    </source>
</evidence>